<evidence type="ECO:0000256" key="1">
    <source>
        <dbReference type="SAM" id="Phobius"/>
    </source>
</evidence>
<protein>
    <submittedName>
        <fullName evidence="2">Uncharacterized protein</fullName>
    </submittedName>
</protein>
<sequence>MKVYTTFPSRPYVVIGLIAATNKLFGNPKTHAVELAKKVGADALLLIDYNRIPVGTTGNWYGTHNYFSGYGSSWGSMNSRIHYRVIAQYAAIRWFLGLNLAFALEILCFSKNVEKTRR</sequence>
<keyword evidence="1" id="KW-0812">Transmembrane</keyword>
<name>A0ABX7PV82_9BACT</name>
<dbReference type="EMBL" id="CP065956">
    <property type="protein sequence ID" value="QSR86638.1"/>
    <property type="molecule type" value="Genomic_DNA"/>
</dbReference>
<keyword evidence="1" id="KW-0472">Membrane</keyword>
<dbReference type="Proteomes" id="UP000663088">
    <property type="component" value="Chromosome"/>
</dbReference>
<reference evidence="2 3" key="1">
    <citation type="submission" date="2020-12" db="EMBL/GenBank/DDBJ databases">
        <authorList>
            <person name="Awala S.I."/>
            <person name="Gwak J.-H."/>
            <person name="Kim S.-J."/>
            <person name="Rhee S.-K."/>
        </authorList>
    </citation>
    <scope>NUCLEOTIDE SEQUENCE [LARGE SCALE GENOMIC DNA]</scope>
    <source>
        <strain evidence="2 3">IT5</strain>
    </source>
</reference>
<gene>
    <name evidence="2" type="ORF">EM20IM_09180</name>
</gene>
<evidence type="ECO:0000313" key="3">
    <source>
        <dbReference type="Proteomes" id="UP000663088"/>
    </source>
</evidence>
<evidence type="ECO:0000313" key="2">
    <source>
        <dbReference type="EMBL" id="QSR86638.1"/>
    </source>
</evidence>
<proteinExistence type="predicted"/>
<feature type="transmembrane region" description="Helical" evidence="1">
    <location>
        <begin position="86"/>
        <end position="109"/>
    </location>
</feature>
<organism evidence="2 3">
    <name type="scientific">Candidatus Methylacidiphilum infernorum</name>
    <dbReference type="NCBI Taxonomy" id="511746"/>
    <lineage>
        <taxon>Bacteria</taxon>
        <taxon>Pseudomonadati</taxon>
        <taxon>Verrucomicrobiota</taxon>
        <taxon>Methylacidiphilae</taxon>
        <taxon>Methylacidiphilales</taxon>
        <taxon>Methylacidiphilaceae</taxon>
        <taxon>Methylacidiphilum (ex Ratnadevi et al. 2023)</taxon>
    </lineage>
</organism>
<keyword evidence="3" id="KW-1185">Reference proteome</keyword>
<keyword evidence="1" id="KW-1133">Transmembrane helix</keyword>
<accession>A0ABX7PV82</accession>
<dbReference type="RefSeq" id="WP_206846513.1">
    <property type="nucleotide sequence ID" value="NZ_CP065956.1"/>
</dbReference>